<comment type="caution">
    <text evidence="1">The sequence shown here is derived from an EMBL/GenBank/DDBJ whole genome shotgun (WGS) entry which is preliminary data.</text>
</comment>
<gene>
    <name evidence="1" type="ORF">GGR20_002918</name>
</gene>
<dbReference type="Proteomes" id="UP000547011">
    <property type="component" value="Unassembled WGS sequence"/>
</dbReference>
<dbReference type="EMBL" id="JACIEW010000007">
    <property type="protein sequence ID" value="MBB4053261.1"/>
    <property type="molecule type" value="Genomic_DNA"/>
</dbReference>
<evidence type="ECO:0000313" key="2">
    <source>
        <dbReference type="Proteomes" id="UP000547011"/>
    </source>
</evidence>
<sequence length="35" mass="3950">MNSQIAPHQAFVKDVTGRALGRRKPGAYNWVHEIT</sequence>
<name>A0A7W6ND17_9HYPH</name>
<reference evidence="1 2" key="1">
    <citation type="submission" date="2020-08" db="EMBL/GenBank/DDBJ databases">
        <title>Genomic Encyclopedia of Type Strains, Phase IV (KMG-IV): sequencing the most valuable type-strain genomes for metagenomic binning, comparative biology and taxonomic classification.</title>
        <authorList>
            <person name="Goeker M."/>
        </authorList>
    </citation>
    <scope>NUCLEOTIDE SEQUENCE [LARGE SCALE GENOMIC DNA]</scope>
    <source>
        <strain evidence="1 2">DSM 23447</strain>
    </source>
</reference>
<protein>
    <submittedName>
        <fullName evidence="1">Uncharacterized protein</fullName>
    </submittedName>
</protein>
<organism evidence="1 2">
    <name type="scientific">Devosia subaequoris</name>
    <dbReference type="NCBI Taxonomy" id="395930"/>
    <lineage>
        <taxon>Bacteria</taxon>
        <taxon>Pseudomonadati</taxon>
        <taxon>Pseudomonadota</taxon>
        <taxon>Alphaproteobacteria</taxon>
        <taxon>Hyphomicrobiales</taxon>
        <taxon>Devosiaceae</taxon>
        <taxon>Devosia</taxon>
    </lineage>
</organism>
<proteinExistence type="predicted"/>
<keyword evidence="2" id="KW-1185">Reference proteome</keyword>
<accession>A0A7W6ND17</accession>
<dbReference type="AlphaFoldDB" id="A0A7W6ND17"/>
<evidence type="ECO:0000313" key="1">
    <source>
        <dbReference type="EMBL" id="MBB4053261.1"/>
    </source>
</evidence>